<feature type="transmembrane region" description="Helical" evidence="1">
    <location>
        <begin position="327"/>
        <end position="348"/>
    </location>
</feature>
<proteinExistence type="predicted"/>
<protein>
    <submittedName>
        <fullName evidence="3">Transporter</fullName>
    </submittedName>
</protein>
<feature type="transmembrane region" description="Helical" evidence="1">
    <location>
        <begin position="469"/>
        <end position="489"/>
    </location>
</feature>
<keyword evidence="1" id="KW-1133">Transmembrane helix</keyword>
<dbReference type="PANTHER" id="PTHR35342">
    <property type="entry name" value="TRICARBOXYLIC TRANSPORT PROTEIN"/>
    <property type="match status" value="1"/>
</dbReference>
<name>A0A0A3YUZ3_BRAJP</name>
<feature type="transmembrane region" description="Helical" evidence="1">
    <location>
        <begin position="138"/>
        <end position="163"/>
    </location>
</feature>
<sequence length="502" mass="52561">MDTLANVAHGFGVALTGINLLYCFIGVFIGTLVGVLPGIGPISAMSLLLPVTLSGTPESGIIMMAGIYYGSMYGGSTTSILVNIPGEAASVVTCIDGHQMAKQGRAGPALGISAFGSFIAGTFALVALMLVAPRLAGIAIAFGPAEYFSLMVLGLVVLTFLTQGSMPKALLMACIGVVLGLIGLDSITAQPRLTFGRMELIDGIGLVPVVMGLFGVAEVLLNTEQAIKRDIINAKITQLLPNKADWQASAGPVARGTLLGFLLGILPGGGAVVASFASYALEKRLSKLPERFGHGAIEGVAGPESANNAAAGGAFIPLMTLGIPPNVVMALLLGAFVIHGLQPGPLLITQNPGLFWGIVASMYIGNVMLLILNLPMIGMWVQLLKLPYNILFPLIILFTILGVYCSSNNVFDVYVMIAFGIIGYFMRKLGYEPAPLVLAFVLGPMLENNLRKSLILSQGDLWTFVQRPISATCLALAMVLLIAPLLPALRKKRELVALDEGA</sequence>
<dbReference type="InterPro" id="IPR002823">
    <property type="entry name" value="DUF112_TM"/>
</dbReference>
<feature type="transmembrane region" description="Helical" evidence="1">
    <location>
        <begin position="354"/>
        <end position="374"/>
    </location>
</feature>
<dbReference type="Pfam" id="PF01970">
    <property type="entry name" value="TctA"/>
    <property type="match status" value="1"/>
</dbReference>
<feature type="transmembrane region" description="Helical" evidence="1">
    <location>
        <begin position="410"/>
        <end position="426"/>
    </location>
</feature>
<feature type="transmembrane region" description="Helical" evidence="1">
    <location>
        <begin position="258"/>
        <end position="281"/>
    </location>
</feature>
<dbReference type="PANTHER" id="PTHR35342:SF5">
    <property type="entry name" value="TRICARBOXYLIC TRANSPORT PROTEIN"/>
    <property type="match status" value="1"/>
</dbReference>
<evidence type="ECO:0000313" key="3">
    <source>
        <dbReference type="EMBL" id="KGT77478.1"/>
    </source>
</evidence>
<dbReference type="eggNOG" id="COG3333">
    <property type="taxonomic scope" value="Bacteria"/>
</dbReference>
<feature type="transmembrane region" description="Helical" evidence="1">
    <location>
        <begin position="109"/>
        <end position="131"/>
    </location>
</feature>
<feature type="domain" description="DUF112" evidence="2">
    <location>
        <begin position="20"/>
        <end position="438"/>
    </location>
</feature>
<feature type="transmembrane region" description="Helical" evidence="1">
    <location>
        <begin position="200"/>
        <end position="221"/>
    </location>
</feature>
<evidence type="ECO:0000259" key="2">
    <source>
        <dbReference type="Pfam" id="PF01970"/>
    </source>
</evidence>
<dbReference type="Proteomes" id="UP000030377">
    <property type="component" value="Unassembled WGS sequence"/>
</dbReference>
<evidence type="ECO:0000313" key="4">
    <source>
        <dbReference type="Proteomes" id="UP000030377"/>
    </source>
</evidence>
<feature type="transmembrane region" description="Helical" evidence="1">
    <location>
        <begin position="169"/>
        <end position="188"/>
    </location>
</feature>
<feature type="transmembrane region" description="Helical" evidence="1">
    <location>
        <begin position="386"/>
        <end position="404"/>
    </location>
</feature>
<gene>
    <name evidence="3" type="ORF">MA20_23145</name>
</gene>
<reference evidence="3 4" key="1">
    <citation type="submission" date="2014-09" db="EMBL/GenBank/DDBJ databases">
        <title>Draft genome of Bradyrhizobium japonicum Is-34.</title>
        <authorList>
            <person name="Tsurumaru H."/>
            <person name="Yamakawa T."/>
            <person name="Hashimoto S."/>
            <person name="Okizaki K."/>
            <person name="Kanesaki Y."/>
            <person name="Yoshikawa H."/>
            <person name="Yajima S."/>
        </authorList>
    </citation>
    <scope>NUCLEOTIDE SEQUENCE [LARGE SCALE GENOMIC DNA]</scope>
    <source>
        <strain evidence="3 4">Is-34</strain>
    </source>
</reference>
<feature type="transmembrane region" description="Helical" evidence="1">
    <location>
        <begin position="12"/>
        <end position="35"/>
    </location>
</feature>
<dbReference type="AlphaFoldDB" id="A0A0A3YUZ3"/>
<dbReference type="EMBL" id="JRPN01000018">
    <property type="protein sequence ID" value="KGT77478.1"/>
    <property type="molecule type" value="Genomic_DNA"/>
</dbReference>
<dbReference type="RefSeq" id="WP_028155277.1">
    <property type="nucleotide sequence ID" value="NZ_JANUDC010000001.1"/>
</dbReference>
<evidence type="ECO:0000256" key="1">
    <source>
        <dbReference type="SAM" id="Phobius"/>
    </source>
</evidence>
<accession>A0A0A3YUZ3</accession>
<keyword evidence="1" id="KW-0472">Membrane</keyword>
<keyword evidence="1" id="KW-0812">Transmembrane</keyword>
<organism evidence="3 4">
    <name type="scientific">Bradyrhizobium japonicum</name>
    <dbReference type="NCBI Taxonomy" id="375"/>
    <lineage>
        <taxon>Bacteria</taxon>
        <taxon>Pseudomonadati</taxon>
        <taxon>Pseudomonadota</taxon>
        <taxon>Alphaproteobacteria</taxon>
        <taxon>Hyphomicrobiales</taxon>
        <taxon>Nitrobacteraceae</taxon>
        <taxon>Bradyrhizobium</taxon>
    </lineage>
</organism>
<comment type="caution">
    <text evidence="3">The sequence shown here is derived from an EMBL/GenBank/DDBJ whole genome shotgun (WGS) entry which is preliminary data.</text>
</comment>